<dbReference type="Proteomes" id="UP000807716">
    <property type="component" value="Unassembled WGS sequence"/>
</dbReference>
<dbReference type="PANTHER" id="PTHR12907">
    <property type="entry name" value="EGL NINE HOMOLOG-RELATED"/>
    <property type="match status" value="1"/>
</dbReference>
<protein>
    <recommendedName>
        <fullName evidence="8">Fe2OG dioxygenase domain-containing protein</fullName>
    </recommendedName>
</protein>
<evidence type="ECO:0000256" key="5">
    <source>
        <dbReference type="ARBA" id="ARBA00023002"/>
    </source>
</evidence>
<dbReference type="AlphaFoldDB" id="A0A9P6QF72"/>
<evidence type="ECO:0000313" key="9">
    <source>
        <dbReference type="EMBL" id="KAG0266548.1"/>
    </source>
</evidence>
<evidence type="ECO:0000256" key="7">
    <source>
        <dbReference type="SAM" id="MobiDB-lite"/>
    </source>
</evidence>
<dbReference type="PROSITE" id="PS51471">
    <property type="entry name" value="FE2OG_OXY"/>
    <property type="match status" value="1"/>
</dbReference>
<dbReference type="Pfam" id="PF13640">
    <property type="entry name" value="2OG-FeII_Oxy_3"/>
    <property type="match status" value="1"/>
</dbReference>
<evidence type="ECO:0000256" key="3">
    <source>
        <dbReference type="ARBA" id="ARBA00022896"/>
    </source>
</evidence>
<keyword evidence="2" id="KW-0479">Metal-binding</keyword>
<dbReference type="GO" id="GO:0031418">
    <property type="term" value="F:L-ascorbic acid binding"/>
    <property type="evidence" value="ECO:0007669"/>
    <property type="project" value="UniProtKB-KW"/>
</dbReference>
<evidence type="ECO:0000259" key="8">
    <source>
        <dbReference type="PROSITE" id="PS51471"/>
    </source>
</evidence>
<keyword evidence="3" id="KW-0847">Vitamin C</keyword>
<keyword evidence="6" id="KW-0408">Iron</keyword>
<comment type="cofactor">
    <cofactor evidence="1">
        <name>L-ascorbate</name>
        <dbReference type="ChEBI" id="CHEBI:38290"/>
    </cofactor>
</comment>
<sequence length="313" mass="35987">MSSQENQEKVDVEEKEEALASRIMKLVSKTTLDDLPDFPSDDVESLPSDFEYNPDDYDEEEEVEEISEMELLKQLDASMPPLLLARELFHENVDSSQFSVLTAEQANQLFEKGYTVLNDVLDQSTIRQVREWATACFKAGKMVKASSRHNEDDDPFREGNARGDYTIWVSPGSQILKESQPLQACVDWFSQRLHKDLERVVHLHGQAEYQLAYYPPDASHYERHRDSFPTDDKEDVDQRRVTAIVYFNPDWKEGDGGELRIFDKGIDFDDDAEETIVDIAPMAARCVLFLSGVMDHAVMPAFNERIALTSWYR</sequence>
<dbReference type="EMBL" id="JAAAJB010000091">
    <property type="protein sequence ID" value="KAG0266548.1"/>
    <property type="molecule type" value="Genomic_DNA"/>
</dbReference>
<comment type="caution">
    <text evidence="9">The sequence shown here is derived from an EMBL/GenBank/DDBJ whole genome shotgun (WGS) entry which is preliminary data.</text>
</comment>
<keyword evidence="5" id="KW-0560">Oxidoreductase</keyword>
<feature type="domain" description="Fe2OG dioxygenase" evidence="8">
    <location>
        <begin position="205"/>
        <end position="313"/>
    </location>
</feature>
<dbReference type="Gene3D" id="2.60.120.620">
    <property type="entry name" value="q2cbj1_9rhob like domain"/>
    <property type="match status" value="1"/>
</dbReference>
<keyword evidence="4" id="KW-0223">Dioxygenase</keyword>
<gene>
    <name evidence="9" type="ORF">DFQ27_009658</name>
</gene>
<dbReference type="OrthoDB" id="76265at2759"/>
<evidence type="ECO:0000313" key="10">
    <source>
        <dbReference type="Proteomes" id="UP000807716"/>
    </source>
</evidence>
<feature type="compositionally biased region" description="Acidic residues" evidence="7">
    <location>
        <begin position="34"/>
        <end position="44"/>
    </location>
</feature>
<organism evidence="9 10">
    <name type="scientific">Actinomortierella ambigua</name>
    <dbReference type="NCBI Taxonomy" id="1343610"/>
    <lineage>
        <taxon>Eukaryota</taxon>
        <taxon>Fungi</taxon>
        <taxon>Fungi incertae sedis</taxon>
        <taxon>Mucoromycota</taxon>
        <taxon>Mortierellomycotina</taxon>
        <taxon>Mortierellomycetes</taxon>
        <taxon>Mortierellales</taxon>
        <taxon>Mortierellaceae</taxon>
        <taxon>Actinomortierella</taxon>
    </lineage>
</organism>
<dbReference type="SMART" id="SM00702">
    <property type="entry name" value="P4Hc"/>
    <property type="match status" value="1"/>
</dbReference>
<dbReference type="InterPro" id="IPR005123">
    <property type="entry name" value="Oxoglu/Fe-dep_dioxygenase_dom"/>
</dbReference>
<keyword evidence="10" id="KW-1185">Reference proteome</keyword>
<evidence type="ECO:0000256" key="1">
    <source>
        <dbReference type="ARBA" id="ARBA00001961"/>
    </source>
</evidence>
<dbReference type="PANTHER" id="PTHR12907:SF26">
    <property type="entry name" value="HIF PROLYL HYDROXYLASE, ISOFORM C"/>
    <property type="match status" value="1"/>
</dbReference>
<dbReference type="GO" id="GO:0008198">
    <property type="term" value="F:ferrous iron binding"/>
    <property type="evidence" value="ECO:0007669"/>
    <property type="project" value="TreeGrafter"/>
</dbReference>
<proteinExistence type="predicted"/>
<dbReference type="InterPro" id="IPR051559">
    <property type="entry name" value="HIF_prolyl_hydroxylases"/>
</dbReference>
<evidence type="ECO:0000256" key="4">
    <source>
        <dbReference type="ARBA" id="ARBA00022964"/>
    </source>
</evidence>
<dbReference type="SUPFAM" id="SSF51197">
    <property type="entry name" value="Clavaminate synthase-like"/>
    <property type="match status" value="1"/>
</dbReference>
<accession>A0A9P6QF72</accession>
<dbReference type="InterPro" id="IPR044862">
    <property type="entry name" value="Pro_4_hyd_alph_FE2OG_OXY"/>
</dbReference>
<dbReference type="GO" id="GO:0031543">
    <property type="term" value="F:peptidyl-proline dioxygenase activity"/>
    <property type="evidence" value="ECO:0007669"/>
    <property type="project" value="TreeGrafter"/>
</dbReference>
<reference evidence="9" key="1">
    <citation type="journal article" date="2020" name="Fungal Divers.">
        <title>Resolving the Mortierellaceae phylogeny through synthesis of multi-gene phylogenetics and phylogenomics.</title>
        <authorList>
            <person name="Vandepol N."/>
            <person name="Liber J."/>
            <person name="Desiro A."/>
            <person name="Na H."/>
            <person name="Kennedy M."/>
            <person name="Barry K."/>
            <person name="Grigoriev I.V."/>
            <person name="Miller A.N."/>
            <person name="O'Donnell K."/>
            <person name="Stajich J.E."/>
            <person name="Bonito G."/>
        </authorList>
    </citation>
    <scope>NUCLEOTIDE SEQUENCE</scope>
    <source>
        <strain evidence="9">BC1065</strain>
    </source>
</reference>
<dbReference type="GO" id="GO:0071456">
    <property type="term" value="P:cellular response to hypoxia"/>
    <property type="evidence" value="ECO:0007669"/>
    <property type="project" value="TreeGrafter"/>
</dbReference>
<evidence type="ECO:0000256" key="2">
    <source>
        <dbReference type="ARBA" id="ARBA00022723"/>
    </source>
</evidence>
<name>A0A9P6QF72_9FUNG</name>
<evidence type="ECO:0000256" key="6">
    <source>
        <dbReference type="ARBA" id="ARBA00023004"/>
    </source>
</evidence>
<feature type="region of interest" description="Disordered" evidence="7">
    <location>
        <begin position="34"/>
        <end position="55"/>
    </location>
</feature>
<dbReference type="InterPro" id="IPR006620">
    <property type="entry name" value="Pro_4_hyd_alph"/>
</dbReference>